<sequence length="124" mass="13687">MMCFIICTMKKAAALWSPLVGSPRKRSCGRVGIISEILSLFFSPPLIPLMCHFPINLSAHSCSPISRIVVSTTSATTATSASLLPIARSRRKGNVAQLRSTKRSSEERFTEGFTREELDEEDVR</sequence>
<feature type="compositionally biased region" description="Basic and acidic residues" evidence="1">
    <location>
        <begin position="103"/>
        <end position="116"/>
    </location>
</feature>
<protein>
    <submittedName>
        <fullName evidence="2">Uncharacterized protein</fullName>
    </submittedName>
</protein>
<evidence type="ECO:0000313" key="3">
    <source>
        <dbReference type="Proteomes" id="UP000734854"/>
    </source>
</evidence>
<comment type="caution">
    <text evidence="2">The sequence shown here is derived from an EMBL/GenBank/DDBJ whole genome shotgun (WGS) entry which is preliminary data.</text>
</comment>
<evidence type="ECO:0000256" key="1">
    <source>
        <dbReference type="SAM" id="MobiDB-lite"/>
    </source>
</evidence>
<accession>A0A8J5ETF9</accession>
<dbReference type="Proteomes" id="UP000734854">
    <property type="component" value="Unassembled WGS sequence"/>
</dbReference>
<proteinExistence type="predicted"/>
<dbReference type="EMBL" id="JACMSC010000022">
    <property type="protein sequence ID" value="KAG6468087.1"/>
    <property type="molecule type" value="Genomic_DNA"/>
</dbReference>
<name>A0A8J5ETF9_ZINOF</name>
<keyword evidence="3" id="KW-1185">Reference proteome</keyword>
<reference evidence="2 3" key="1">
    <citation type="submission" date="2020-08" db="EMBL/GenBank/DDBJ databases">
        <title>Plant Genome Project.</title>
        <authorList>
            <person name="Zhang R.-G."/>
        </authorList>
    </citation>
    <scope>NUCLEOTIDE SEQUENCE [LARGE SCALE GENOMIC DNA]</scope>
    <source>
        <tissue evidence="2">Rhizome</tissue>
    </source>
</reference>
<dbReference type="AlphaFoldDB" id="A0A8J5ETF9"/>
<organism evidence="2 3">
    <name type="scientific">Zingiber officinale</name>
    <name type="common">Ginger</name>
    <name type="synonym">Amomum zingiber</name>
    <dbReference type="NCBI Taxonomy" id="94328"/>
    <lineage>
        <taxon>Eukaryota</taxon>
        <taxon>Viridiplantae</taxon>
        <taxon>Streptophyta</taxon>
        <taxon>Embryophyta</taxon>
        <taxon>Tracheophyta</taxon>
        <taxon>Spermatophyta</taxon>
        <taxon>Magnoliopsida</taxon>
        <taxon>Liliopsida</taxon>
        <taxon>Zingiberales</taxon>
        <taxon>Zingiberaceae</taxon>
        <taxon>Zingiber</taxon>
    </lineage>
</organism>
<gene>
    <name evidence="2" type="ORF">ZIOFF_072655</name>
</gene>
<feature type="region of interest" description="Disordered" evidence="1">
    <location>
        <begin position="94"/>
        <end position="124"/>
    </location>
</feature>
<evidence type="ECO:0000313" key="2">
    <source>
        <dbReference type="EMBL" id="KAG6468087.1"/>
    </source>
</evidence>